<keyword evidence="1" id="KW-0812">Transmembrane</keyword>
<gene>
    <name evidence="2 4" type="primary">srz-62</name>
    <name evidence="2" type="ORF">CELE_F56D6.7</name>
    <name evidence="4" type="ORF">F56D6.7</name>
</gene>
<dbReference type="PhylomeDB" id="Q65CL7"/>
<dbReference type="Proteomes" id="UP000001940">
    <property type="component" value="Chromosome IV"/>
</dbReference>
<dbReference type="InterPro" id="IPR018817">
    <property type="entry name" value="7TM_GPCR_serpentine_rcpt_Srz"/>
</dbReference>
<feature type="transmembrane region" description="Helical" evidence="1">
    <location>
        <begin position="61"/>
        <end position="84"/>
    </location>
</feature>
<name>Q65CL7_CAEEL</name>
<feature type="transmembrane region" description="Helical" evidence="1">
    <location>
        <begin position="22"/>
        <end position="41"/>
    </location>
</feature>
<feature type="transmembrane region" description="Helical" evidence="1">
    <location>
        <begin position="251"/>
        <end position="270"/>
    </location>
</feature>
<organism evidence="2 3">
    <name type="scientific">Caenorhabditis elegans</name>
    <dbReference type="NCBI Taxonomy" id="6239"/>
    <lineage>
        <taxon>Eukaryota</taxon>
        <taxon>Metazoa</taxon>
        <taxon>Ecdysozoa</taxon>
        <taxon>Nematoda</taxon>
        <taxon>Chromadorea</taxon>
        <taxon>Rhabditida</taxon>
        <taxon>Rhabditina</taxon>
        <taxon>Rhabditomorpha</taxon>
        <taxon>Rhabditoidea</taxon>
        <taxon>Rhabditidae</taxon>
        <taxon>Peloderinae</taxon>
        <taxon>Caenorhabditis</taxon>
    </lineage>
</organism>
<dbReference type="HOGENOM" id="CLU_056063_2_1_1"/>
<dbReference type="RefSeq" id="NP_001343665.1">
    <property type="nucleotide sequence ID" value="NM_001356916.1"/>
</dbReference>
<evidence type="ECO:0000313" key="2">
    <source>
        <dbReference type="EMBL" id="CCD70724.2"/>
    </source>
</evidence>
<dbReference type="Pfam" id="PF10325">
    <property type="entry name" value="7TM_GPCR_Srz"/>
    <property type="match status" value="1"/>
</dbReference>
<dbReference type="UCSC" id="F56D6.7">
    <property type="organism name" value="c. elegans"/>
</dbReference>
<reference evidence="2 3" key="1">
    <citation type="journal article" date="1998" name="Science">
        <title>Genome sequence of the nematode C. elegans: a platform for investigating biology.</title>
        <authorList>
            <consortium name="The C. elegans sequencing consortium"/>
            <person name="Sulson J.E."/>
            <person name="Waterston R."/>
        </authorList>
    </citation>
    <scope>NUCLEOTIDE SEQUENCE [LARGE SCALE GENOMIC DNA]</scope>
    <source>
        <strain evidence="2 3">Bristol N2</strain>
    </source>
</reference>
<protein>
    <submittedName>
        <fullName evidence="2">Serpentine Receptor, class Z</fullName>
    </submittedName>
</protein>
<feature type="transmembrane region" description="Helical" evidence="1">
    <location>
        <begin position="221"/>
        <end position="239"/>
    </location>
</feature>
<dbReference type="PaxDb" id="6239-F56D6.7"/>
<dbReference type="CTD" id="3565917"/>
<evidence type="ECO:0000313" key="3">
    <source>
        <dbReference type="Proteomes" id="UP000001940"/>
    </source>
</evidence>
<keyword evidence="1" id="KW-0472">Membrane</keyword>
<dbReference type="GeneID" id="3565917"/>
<dbReference type="PANTHER" id="PTHR31720:SF3">
    <property type="entry name" value="SERPENTINE RECEPTOR, CLASS Z-RELATED"/>
    <property type="match status" value="1"/>
</dbReference>
<dbReference type="FunCoup" id="Q65CL7">
    <property type="interactions" value="9"/>
</dbReference>
<proteinExistence type="predicted"/>
<keyword evidence="3" id="KW-1185">Reference proteome</keyword>
<dbReference type="WormBase" id="F56D6.7">
    <property type="protein sequence ID" value="CE52293"/>
    <property type="gene ID" value="WBGene00023478"/>
    <property type="gene designation" value="srz-62"/>
</dbReference>
<feature type="transmembrane region" description="Helical" evidence="1">
    <location>
        <begin position="143"/>
        <end position="161"/>
    </location>
</feature>
<evidence type="ECO:0000313" key="4">
    <source>
        <dbReference type="WormBase" id="F56D6.7"/>
    </source>
</evidence>
<accession>Q65CL7</accession>
<keyword evidence="1" id="KW-1133">Transmembrane helix</keyword>
<dbReference type="KEGG" id="cel:CELE_F56D6.7"/>
<dbReference type="AlphaFoldDB" id="Q65CL7"/>
<feature type="transmembrane region" description="Helical" evidence="1">
    <location>
        <begin position="96"/>
        <end position="122"/>
    </location>
</feature>
<dbReference type="OrthoDB" id="5906189at2759"/>
<dbReference type="EMBL" id="BX284604">
    <property type="protein sequence ID" value="CCD70724.2"/>
    <property type="molecule type" value="Genomic_DNA"/>
</dbReference>
<feature type="transmembrane region" description="Helical" evidence="1">
    <location>
        <begin position="181"/>
        <end position="200"/>
    </location>
</feature>
<dbReference type="InParanoid" id="Q65CL7"/>
<evidence type="ECO:0000256" key="1">
    <source>
        <dbReference type="SAM" id="Phobius"/>
    </source>
</evidence>
<dbReference type="AGR" id="WB:WBGene00023478"/>
<sequence>MHNRYDPAGQSFLAAWNDVFRVIDYGTIIIFFAIFPFYVYVHKINDVKDREALVFPITNHFYKTVVLMIIGYVIVVLLVLFLATNSILSYIGFLSLPAWALVIVTYHLIVEVFHVLISLLAIEKFLIYFFPSWEKNVLIVQKFVQKYILLLYLGCCLKYALLYALESWFGGGRGWELSYGISYYSLYILLFISVLLYIPVIISVRKLSHLQSAQLNNPQRYIMIQIIVVFIVKIVNIIPRSFVAFLYKDPLYQILIVPSLSDIVAVPLIVQVSYLGSNKRNWNLLFKKFSFMKFGKVLLFGYSDTEVVRPLQLESTMFPPRF</sequence>
<dbReference type="PANTHER" id="PTHR31720">
    <property type="entry name" value="SERPENTINE RECEPTOR, CLASS Z-RELATED"/>
    <property type="match status" value="1"/>
</dbReference>
<keyword evidence="2" id="KW-0675">Receptor</keyword>